<evidence type="ECO:0000256" key="1">
    <source>
        <dbReference type="SAM" id="MobiDB-lite"/>
    </source>
</evidence>
<dbReference type="EMBL" id="KZ824488">
    <property type="protein sequence ID" value="RAK95623.1"/>
    <property type="molecule type" value="Genomic_DNA"/>
</dbReference>
<gene>
    <name evidence="2" type="ORF">BO80DRAFT_469240</name>
</gene>
<proteinExistence type="predicted"/>
<sequence length="606" mass="69450">MKKVVSKMKRALHLRSSTLDSRAKVVDSATHPGCADQAPIREDSRKQFVFCDPPQYALPEALPPEIRYHIMSMLDLHGLEALVHASSVYYRQYSIDRKRLLAKCLATTLQSVALDAYLVYESGSIKFSRSRNPEAVTKLLGFYEGRRALSEYPLMSEELTTDEVSSMATFHLSLIQPLVQRYTVWALSNLAHEPEGLQSDASLSTTEELRILRSMYRFQLCCNLFGVGCHGTPFSPRSDFDSVGILRFFLSIFEPWEVEEIACIYAFAKERYDEVFDDIRWDVHEENPKFDGQRPPTPDGAFDFDNSWIRHCLLIGTISRGLKLLHTVLFKIENHEHLVSTMQDRIAWPAGSFLEGEALGETAQIMRRNRHPSPRDSKEERRDPLPFQGDGLHDVHPPLAWTLIWRGTYSNLFGHYMEDSMRRWGYVMWDAARLERSGGKDVLKRQWKATTISSLKDPSASSTLWYRIHVLIFDLQNFNTPSSNKRLEKVVDPSFVGKPYFSPEEADKIKQTVVDANGKTFSQMVEEALNERLERRQKKRVESGDFRVCAAHDLAPIMGRALGIDLKQMEKDKEFATLAETKGLWLGGETWGGLKKKSFSPKKKRR</sequence>
<keyword evidence="3" id="KW-1185">Reference proteome</keyword>
<accession>A0A395GNN1</accession>
<reference evidence="2 3" key="1">
    <citation type="submission" date="2018-02" db="EMBL/GenBank/DDBJ databases">
        <title>The genomes of Aspergillus section Nigri reveals drivers in fungal speciation.</title>
        <authorList>
            <consortium name="DOE Joint Genome Institute"/>
            <person name="Vesth T.C."/>
            <person name="Nybo J."/>
            <person name="Theobald S."/>
            <person name="Brandl J."/>
            <person name="Frisvad J.C."/>
            <person name="Nielsen K.F."/>
            <person name="Lyhne E.K."/>
            <person name="Kogle M.E."/>
            <person name="Kuo A."/>
            <person name="Riley R."/>
            <person name="Clum A."/>
            <person name="Nolan M."/>
            <person name="Lipzen A."/>
            <person name="Salamov A."/>
            <person name="Henrissat B."/>
            <person name="Wiebenga A."/>
            <person name="De vries R.P."/>
            <person name="Grigoriev I.V."/>
            <person name="Mortensen U.H."/>
            <person name="Andersen M.R."/>
            <person name="Baker S.E."/>
        </authorList>
    </citation>
    <scope>NUCLEOTIDE SEQUENCE [LARGE SCALE GENOMIC DNA]</scope>
    <source>
        <strain evidence="2 3">CBS 121593</strain>
    </source>
</reference>
<feature type="compositionally biased region" description="Basic and acidic residues" evidence="1">
    <location>
        <begin position="373"/>
        <end position="384"/>
    </location>
</feature>
<dbReference type="Proteomes" id="UP000249402">
    <property type="component" value="Unassembled WGS sequence"/>
</dbReference>
<name>A0A395GNN1_9EURO</name>
<evidence type="ECO:0000313" key="2">
    <source>
        <dbReference type="EMBL" id="RAK95623.1"/>
    </source>
</evidence>
<dbReference type="AlphaFoldDB" id="A0A395GNN1"/>
<protein>
    <submittedName>
        <fullName evidence="2">Uncharacterized protein</fullName>
    </submittedName>
</protein>
<dbReference type="RefSeq" id="XP_025569951.1">
    <property type="nucleotide sequence ID" value="XM_025722995.1"/>
</dbReference>
<dbReference type="GeneID" id="37227860"/>
<dbReference type="STRING" id="1448316.A0A395GNN1"/>
<evidence type="ECO:0000313" key="3">
    <source>
        <dbReference type="Proteomes" id="UP000249402"/>
    </source>
</evidence>
<dbReference type="VEuPathDB" id="FungiDB:BO80DRAFT_469240"/>
<organism evidence="2 3">
    <name type="scientific">Aspergillus ibericus CBS 121593</name>
    <dbReference type="NCBI Taxonomy" id="1448316"/>
    <lineage>
        <taxon>Eukaryota</taxon>
        <taxon>Fungi</taxon>
        <taxon>Dikarya</taxon>
        <taxon>Ascomycota</taxon>
        <taxon>Pezizomycotina</taxon>
        <taxon>Eurotiomycetes</taxon>
        <taxon>Eurotiomycetidae</taxon>
        <taxon>Eurotiales</taxon>
        <taxon>Aspergillaceae</taxon>
        <taxon>Aspergillus</taxon>
        <taxon>Aspergillus subgen. Circumdati</taxon>
    </lineage>
</organism>
<feature type="region of interest" description="Disordered" evidence="1">
    <location>
        <begin position="364"/>
        <end position="389"/>
    </location>
</feature>
<dbReference type="OrthoDB" id="5304511at2759"/>